<sequence length="137" mass="14306">MNKVKSGLMMAVCVAGALGVSLPGTAGAVPPGNSGRITFWDDNGYRDRSIDFAPGEGSEDLDDLGFEDKASSFVNKTAYYWIIASNKNQGGTKLCVRPNSHLANLDDVSFGDKMSSLRSAGRAIASCNGATAIGQPN</sequence>
<organism evidence="2 3">
    <name type="scientific">Amycolatopsis xylanica</name>
    <dbReference type="NCBI Taxonomy" id="589385"/>
    <lineage>
        <taxon>Bacteria</taxon>
        <taxon>Bacillati</taxon>
        <taxon>Actinomycetota</taxon>
        <taxon>Actinomycetes</taxon>
        <taxon>Pseudonocardiales</taxon>
        <taxon>Pseudonocardiaceae</taxon>
        <taxon>Amycolatopsis</taxon>
    </lineage>
</organism>
<reference evidence="2 3" key="1">
    <citation type="submission" date="2016-10" db="EMBL/GenBank/DDBJ databases">
        <authorList>
            <person name="de Groot N.N."/>
        </authorList>
    </citation>
    <scope>NUCLEOTIDE SEQUENCE [LARGE SCALE GENOMIC DNA]</scope>
    <source>
        <strain evidence="2 3">CPCC 202699</strain>
    </source>
</reference>
<dbReference type="Proteomes" id="UP000199515">
    <property type="component" value="Unassembled WGS sequence"/>
</dbReference>
<dbReference type="RefSeq" id="WP_091300394.1">
    <property type="nucleotide sequence ID" value="NZ_FNON01000020.1"/>
</dbReference>
<dbReference type="OrthoDB" id="4247266at2"/>
<protein>
    <recommendedName>
        <fullName evidence="4">Peptidase inhibitor family I36</fullName>
    </recommendedName>
</protein>
<feature type="chain" id="PRO_5011553018" description="Peptidase inhibitor family I36" evidence="1">
    <location>
        <begin position="29"/>
        <end position="137"/>
    </location>
</feature>
<keyword evidence="3" id="KW-1185">Reference proteome</keyword>
<evidence type="ECO:0000313" key="2">
    <source>
        <dbReference type="EMBL" id="SDZ46548.1"/>
    </source>
</evidence>
<keyword evidence="1" id="KW-0732">Signal</keyword>
<dbReference type="AlphaFoldDB" id="A0A1H3T9K3"/>
<feature type="signal peptide" evidence="1">
    <location>
        <begin position="1"/>
        <end position="28"/>
    </location>
</feature>
<accession>A0A1H3T9K3</accession>
<evidence type="ECO:0000313" key="3">
    <source>
        <dbReference type="Proteomes" id="UP000199515"/>
    </source>
</evidence>
<dbReference type="SUPFAM" id="SSF49695">
    <property type="entry name" value="gamma-Crystallin-like"/>
    <property type="match status" value="1"/>
</dbReference>
<proteinExistence type="predicted"/>
<dbReference type="Gene3D" id="2.60.20.10">
    <property type="entry name" value="Crystallins"/>
    <property type="match status" value="1"/>
</dbReference>
<name>A0A1H3T9K3_9PSEU</name>
<gene>
    <name evidence="2" type="ORF">SAMN05421504_12010</name>
</gene>
<evidence type="ECO:0000256" key="1">
    <source>
        <dbReference type="SAM" id="SignalP"/>
    </source>
</evidence>
<dbReference type="InterPro" id="IPR011024">
    <property type="entry name" value="G_crystallin-like"/>
</dbReference>
<dbReference type="EMBL" id="FNON01000020">
    <property type="protein sequence ID" value="SDZ46548.1"/>
    <property type="molecule type" value="Genomic_DNA"/>
</dbReference>
<evidence type="ECO:0008006" key="4">
    <source>
        <dbReference type="Google" id="ProtNLM"/>
    </source>
</evidence>